<sequence length="58" mass="6704">MSGERKAVITIREDGDTQIEFFPDNQNVTQGLHKFLAWVGFFAIAKANREREEMDCEN</sequence>
<evidence type="ECO:0000313" key="2">
    <source>
        <dbReference type="Proteomes" id="UP000824264"/>
    </source>
</evidence>
<organism evidence="1 2">
    <name type="scientific">Candidatus Bilophila faecipullorum</name>
    <dbReference type="NCBI Taxonomy" id="2838482"/>
    <lineage>
        <taxon>Bacteria</taxon>
        <taxon>Pseudomonadati</taxon>
        <taxon>Thermodesulfobacteriota</taxon>
        <taxon>Desulfovibrionia</taxon>
        <taxon>Desulfovibrionales</taxon>
        <taxon>Desulfovibrionaceae</taxon>
        <taxon>Bilophila</taxon>
    </lineage>
</organism>
<gene>
    <name evidence="1" type="ORF">H9874_09245</name>
</gene>
<proteinExistence type="predicted"/>
<evidence type="ECO:0000313" key="1">
    <source>
        <dbReference type="EMBL" id="HIW79313.1"/>
    </source>
</evidence>
<dbReference type="EMBL" id="DXGI01000349">
    <property type="protein sequence ID" value="HIW79313.1"/>
    <property type="molecule type" value="Genomic_DNA"/>
</dbReference>
<dbReference type="AlphaFoldDB" id="A0A9D1R2L3"/>
<comment type="caution">
    <text evidence="1">The sequence shown here is derived from an EMBL/GenBank/DDBJ whole genome shotgun (WGS) entry which is preliminary data.</text>
</comment>
<protein>
    <submittedName>
        <fullName evidence="1">Uncharacterized protein</fullName>
    </submittedName>
</protein>
<accession>A0A9D1R2L3</accession>
<reference evidence="1" key="2">
    <citation type="submission" date="2021-04" db="EMBL/GenBank/DDBJ databases">
        <authorList>
            <person name="Gilroy R."/>
        </authorList>
    </citation>
    <scope>NUCLEOTIDE SEQUENCE</scope>
    <source>
        <strain evidence="1">ChiSxjej5B17-1746</strain>
    </source>
</reference>
<name>A0A9D1R2L3_9BACT</name>
<reference evidence="1" key="1">
    <citation type="journal article" date="2021" name="PeerJ">
        <title>Extensive microbial diversity within the chicken gut microbiome revealed by metagenomics and culture.</title>
        <authorList>
            <person name="Gilroy R."/>
            <person name="Ravi A."/>
            <person name="Getino M."/>
            <person name="Pursley I."/>
            <person name="Horton D.L."/>
            <person name="Alikhan N.F."/>
            <person name="Baker D."/>
            <person name="Gharbi K."/>
            <person name="Hall N."/>
            <person name="Watson M."/>
            <person name="Adriaenssens E.M."/>
            <person name="Foster-Nyarko E."/>
            <person name="Jarju S."/>
            <person name="Secka A."/>
            <person name="Antonio M."/>
            <person name="Oren A."/>
            <person name="Chaudhuri R.R."/>
            <person name="La Ragione R."/>
            <person name="Hildebrand F."/>
            <person name="Pallen M.J."/>
        </authorList>
    </citation>
    <scope>NUCLEOTIDE SEQUENCE</scope>
    <source>
        <strain evidence="1">ChiSxjej5B17-1746</strain>
    </source>
</reference>
<dbReference type="Proteomes" id="UP000824264">
    <property type="component" value="Unassembled WGS sequence"/>
</dbReference>